<feature type="domain" description="Mur ligase C-terminal" evidence="1">
    <location>
        <begin position="175"/>
        <end position="309"/>
    </location>
</feature>
<keyword evidence="4" id="KW-1185">Reference proteome</keyword>
<feature type="domain" description="Mur ligase central" evidence="2">
    <location>
        <begin position="6"/>
        <end position="109"/>
    </location>
</feature>
<proteinExistence type="predicted"/>
<dbReference type="Gene3D" id="3.90.190.20">
    <property type="entry name" value="Mur ligase, C-terminal domain"/>
    <property type="match status" value="1"/>
</dbReference>
<dbReference type="Pfam" id="PF08245">
    <property type="entry name" value="Mur_ligase_M"/>
    <property type="match status" value="1"/>
</dbReference>
<dbReference type="PANTHER" id="PTHR23135:SF4">
    <property type="entry name" value="UDP-N-ACETYLMURAMOYL-L-ALANYL-D-GLUTAMATE--2,6-DIAMINOPIMELATE LIGASE MURE HOMOLOG, CHLOROPLASTIC"/>
    <property type="match status" value="1"/>
</dbReference>
<evidence type="ECO:0000259" key="2">
    <source>
        <dbReference type="Pfam" id="PF08245"/>
    </source>
</evidence>
<comment type="caution">
    <text evidence="3">The sequence shown here is derived from an EMBL/GenBank/DDBJ whole genome shotgun (WGS) entry which is preliminary data.</text>
</comment>
<dbReference type="PANTHER" id="PTHR23135">
    <property type="entry name" value="MUR LIGASE FAMILY MEMBER"/>
    <property type="match status" value="1"/>
</dbReference>
<dbReference type="SUPFAM" id="SSF53623">
    <property type="entry name" value="MurD-like peptide ligases, catalytic domain"/>
    <property type="match status" value="1"/>
</dbReference>
<evidence type="ECO:0000259" key="1">
    <source>
        <dbReference type="Pfam" id="PF02875"/>
    </source>
</evidence>
<dbReference type="InterPro" id="IPR036565">
    <property type="entry name" value="Mur-like_cat_sf"/>
</dbReference>
<dbReference type="EMBL" id="BGZN01000041">
    <property type="protein sequence ID" value="GBR74333.1"/>
    <property type="molecule type" value="Genomic_DNA"/>
</dbReference>
<accession>A0A388TC09</accession>
<dbReference type="GO" id="GO:0005524">
    <property type="term" value="F:ATP binding"/>
    <property type="evidence" value="ECO:0007669"/>
    <property type="project" value="InterPro"/>
</dbReference>
<dbReference type="GO" id="GO:0016881">
    <property type="term" value="F:acid-amino acid ligase activity"/>
    <property type="evidence" value="ECO:0007669"/>
    <property type="project" value="InterPro"/>
</dbReference>
<evidence type="ECO:0000313" key="4">
    <source>
        <dbReference type="Proteomes" id="UP000269352"/>
    </source>
</evidence>
<evidence type="ECO:0008006" key="5">
    <source>
        <dbReference type="Google" id="ProtNLM"/>
    </source>
</evidence>
<dbReference type="Pfam" id="PF02875">
    <property type="entry name" value="Mur_ligase_C"/>
    <property type="match status" value="1"/>
</dbReference>
<dbReference type="InterPro" id="IPR036615">
    <property type="entry name" value="Mur_ligase_C_dom_sf"/>
</dbReference>
<dbReference type="Gene3D" id="3.40.1190.10">
    <property type="entry name" value="Mur-like, catalytic domain"/>
    <property type="match status" value="1"/>
</dbReference>
<dbReference type="InterPro" id="IPR013221">
    <property type="entry name" value="Mur_ligase_cen"/>
</dbReference>
<sequence>MKVIGITGTNGKTTTTHIVHEVLRKAGCKAALIGTITNRLTTPSPWELAEIFEQERKKGTEYLVMEVSSHGIHQDRVKGIFFHVKALTNVTRDHLDYHKTFRAYQKVKYGWLNRSCGIKITPRIWRREKLDFQHPFIGKFNEHNVQTALAVLKSLNILPEKKLKKLFASLSPVPGRFEVIHKNPYVVVDYAHTPDGLENLLNAVTDLRQKQKSSGRIITVFGCGGDRDKGKRPKMGRLALRKSDICLVTSDNPRTENPDLIIQDILAGMRRGFFNRRKKIIVQADRRQAIRQAIALETAEDYVILAGKGHETYQVLGTKKQHFDDREEVKKALKNAGQNS</sequence>
<gene>
    <name evidence="3" type="ORF">NO1_1529</name>
</gene>
<dbReference type="InterPro" id="IPR004101">
    <property type="entry name" value="Mur_ligase_C"/>
</dbReference>
<dbReference type="AlphaFoldDB" id="A0A388TC09"/>
<protein>
    <recommendedName>
        <fullName evidence="5">UDP-N-acetylmuramoyl-L-alanyl-D-glutamate--2,6-diaminopimelate ligase</fullName>
    </recommendedName>
</protein>
<reference evidence="3 4" key="1">
    <citation type="journal article" date="2019" name="ISME J.">
        <title>Genome analyses of uncultured TG2/ZB3 bacteria in 'Margulisbacteria' specifically attached to ectosymbiotic spirochetes of protists in the termite gut.</title>
        <authorList>
            <person name="Utami Y.D."/>
            <person name="Kuwahara H."/>
            <person name="Igai K."/>
            <person name="Murakami T."/>
            <person name="Sugaya K."/>
            <person name="Morikawa T."/>
            <person name="Nagura Y."/>
            <person name="Yuki M."/>
            <person name="Deevong P."/>
            <person name="Inoue T."/>
            <person name="Kihara K."/>
            <person name="Lo N."/>
            <person name="Yamada A."/>
            <person name="Ohkuma M."/>
            <person name="Hongoh Y."/>
        </authorList>
    </citation>
    <scope>NUCLEOTIDE SEQUENCE [LARGE SCALE GENOMIC DNA]</scope>
    <source>
        <strain evidence="3">NkOx7-01</strain>
    </source>
</reference>
<dbReference type="Proteomes" id="UP000269352">
    <property type="component" value="Unassembled WGS sequence"/>
</dbReference>
<evidence type="ECO:0000313" key="3">
    <source>
        <dbReference type="EMBL" id="GBR74333.1"/>
    </source>
</evidence>
<name>A0A388TC09_TERA1</name>
<organism evidence="3 4">
    <name type="scientific">Termititenax aidoneus</name>
    <dbReference type="NCBI Taxonomy" id="2218524"/>
    <lineage>
        <taxon>Bacteria</taxon>
        <taxon>Bacillati</taxon>
        <taxon>Candidatus Margulisiibacteriota</taxon>
        <taxon>Candidatus Termititenacia</taxon>
        <taxon>Candidatus Termititenacales</taxon>
        <taxon>Candidatus Termititenacaceae</taxon>
        <taxon>Candidatus Termititenax</taxon>
    </lineage>
</organism>
<dbReference type="SUPFAM" id="SSF53244">
    <property type="entry name" value="MurD-like peptide ligases, peptide-binding domain"/>
    <property type="match status" value="1"/>
</dbReference>